<dbReference type="KEGG" id="spoa:EQM13_14705"/>
<gene>
    <name evidence="6" type="ORF">EQM13_14705</name>
</gene>
<accession>A0A410QFF1</accession>
<dbReference type="InterPro" id="IPR057661">
    <property type="entry name" value="RsdA/BaiN/AoA(So)_Rossmann"/>
</dbReference>
<dbReference type="Gene3D" id="1.10.8.260">
    <property type="entry name" value="HI0933 insert domain-like"/>
    <property type="match status" value="1"/>
</dbReference>
<keyword evidence="2" id="KW-0285">Flavoprotein</keyword>
<evidence type="ECO:0000313" key="7">
    <source>
        <dbReference type="Proteomes" id="UP000287969"/>
    </source>
</evidence>
<dbReference type="InterPro" id="IPR004792">
    <property type="entry name" value="BaiN-like"/>
</dbReference>
<keyword evidence="7" id="KW-1185">Reference proteome</keyword>
<dbReference type="OrthoDB" id="9773233at2"/>
<evidence type="ECO:0000313" key="6">
    <source>
        <dbReference type="EMBL" id="QAT62727.1"/>
    </source>
</evidence>
<keyword evidence="3" id="KW-0274">FAD</keyword>
<dbReference type="PANTHER" id="PTHR42887">
    <property type="entry name" value="OS12G0638800 PROTEIN"/>
    <property type="match status" value="1"/>
</dbReference>
<organism evidence="6 7">
    <name type="scientific">Acidilutibacter cellobiosedens</name>
    <dbReference type="NCBI Taxonomy" id="2507161"/>
    <lineage>
        <taxon>Bacteria</taxon>
        <taxon>Bacillati</taxon>
        <taxon>Bacillota</taxon>
        <taxon>Tissierellia</taxon>
        <taxon>Tissierellales</taxon>
        <taxon>Acidilutibacteraceae</taxon>
        <taxon>Acidilutibacter</taxon>
    </lineage>
</organism>
<protein>
    <submittedName>
        <fullName evidence="6">NAD(P)/FAD-dependent oxidoreductase</fullName>
    </submittedName>
</protein>
<evidence type="ECO:0000256" key="2">
    <source>
        <dbReference type="ARBA" id="ARBA00022630"/>
    </source>
</evidence>
<reference evidence="7" key="1">
    <citation type="submission" date="2019-01" db="EMBL/GenBank/DDBJ databases">
        <title>Draft genomes of a novel of Sporanaerobacter strains.</title>
        <authorList>
            <person name="Ma S."/>
        </authorList>
    </citation>
    <scope>NUCLEOTIDE SEQUENCE [LARGE SCALE GENOMIC DNA]</scope>
    <source>
        <strain evidence="7">NJN-17</strain>
    </source>
</reference>
<dbReference type="InterPro" id="IPR023166">
    <property type="entry name" value="BaiN-like_dom_sf"/>
</dbReference>
<name>A0A410QFF1_9FIRM</name>
<evidence type="ECO:0000259" key="5">
    <source>
        <dbReference type="Pfam" id="PF22780"/>
    </source>
</evidence>
<dbReference type="Gene3D" id="2.40.30.10">
    <property type="entry name" value="Translation factors"/>
    <property type="match status" value="1"/>
</dbReference>
<dbReference type="PANTHER" id="PTHR42887:SF2">
    <property type="entry name" value="OS12G0638800 PROTEIN"/>
    <property type="match status" value="1"/>
</dbReference>
<proteinExistence type="predicted"/>
<dbReference type="PRINTS" id="PR00368">
    <property type="entry name" value="FADPNR"/>
</dbReference>
<evidence type="ECO:0000256" key="1">
    <source>
        <dbReference type="ARBA" id="ARBA00001974"/>
    </source>
</evidence>
<dbReference type="Proteomes" id="UP000287969">
    <property type="component" value="Chromosome"/>
</dbReference>
<dbReference type="SUPFAM" id="SSF51905">
    <property type="entry name" value="FAD/NAD(P)-binding domain"/>
    <property type="match status" value="1"/>
</dbReference>
<dbReference type="EMBL" id="CP035282">
    <property type="protein sequence ID" value="QAT62727.1"/>
    <property type="molecule type" value="Genomic_DNA"/>
</dbReference>
<dbReference type="Pfam" id="PF03486">
    <property type="entry name" value="HI0933_like"/>
    <property type="match status" value="1"/>
</dbReference>
<dbReference type="InterPro" id="IPR055178">
    <property type="entry name" value="RsdA/BaiN/AoA(So)-like_dom"/>
</dbReference>
<dbReference type="PRINTS" id="PR00411">
    <property type="entry name" value="PNDRDTASEI"/>
</dbReference>
<dbReference type="NCBIfam" id="TIGR00275">
    <property type="entry name" value="aminoacetone oxidase family FAD-binding enzyme"/>
    <property type="match status" value="1"/>
</dbReference>
<dbReference type="AlphaFoldDB" id="A0A410QFF1"/>
<evidence type="ECO:0000259" key="4">
    <source>
        <dbReference type="Pfam" id="PF03486"/>
    </source>
</evidence>
<feature type="domain" description="RsdA/BaiN/AoA(So)-like Rossmann fold-like" evidence="4">
    <location>
        <begin position="4"/>
        <end position="404"/>
    </location>
</feature>
<dbReference type="InterPro" id="IPR036188">
    <property type="entry name" value="FAD/NAD-bd_sf"/>
</dbReference>
<dbReference type="SUPFAM" id="SSF160996">
    <property type="entry name" value="HI0933 insert domain-like"/>
    <property type="match status" value="1"/>
</dbReference>
<dbReference type="Gene3D" id="3.50.50.60">
    <property type="entry name" value="FAD/NAD(P)-binding domain"/>
    <property type="match status" value="1"/>
</dbReference>
<sequence>MSKKIIVIGGGASGMIAAIAAKRKGALVTILERNPRVGKKILATGNGRCNYTNMDIDIKNYHGENPEFARYILSQFGADKTIDFFEKLGITPTVEEGGKVFPMSLQSSSVLDVLRMELEELKVETICDFYVKSVKKIENGFIVRSEKGTSLRTDKIILATGGKSMPSSGSDGNGYELSRSLGHKITNIFPGLVQLKTEERLLKEADGVKIIGNIKLANHGCILREERGDILFTNYGISGPPVLQISREALELINMGQNPVVIISIINDRTKEELREYLKKRFSYKPKRTMEESLIGLINKRLIGIMLKKTEIDRRKSAGNITKMELEKIVNILMNWEMKIIGSKSFPSCQITAGGVSTDEINSKTLESKIIKGLYFSGELIDIDGDCGGFNLQWAWASGYIAGENAALD</sequence>
<dbReference type="RefSeq" id="WP_128753082.1">
    <property type="nucleotide sequence ID" value="NZ_CP035282.1"/>
</dbReference>
<comment type="cofactor">
    <cofactor evidence="1">
        <name>FAD</name>
        <dbReference type="ChEBI" id="CHEBI:57692"/>
    </cofactor>
</comment>
<evidence type="ECO:0000256" key="3">
    <source>
        <dbReference type="ARBA" id="ARBA00022827"/>
    </source>
</evidence>
<feature type="domain" description="RsdA/BaiN/AoA(So)-like insert" evidence="5">
    <location>
        <begin position="190"/>
        <end position="347"/>
    </location>
</feature>
<dbReference type="Pfam" id="PF22780">
    <property type="entry name" value="HI0933_like_1st"/>
    <property type="match status" value="1"/>
</dbReference>